<gene>
    <name evidence="7" type="ORF">JTE90_013433</name>
</gene>
<feature type="transmembrane region" description="Helical" evidence="6">
    <location>
        <begin position="336"/>
        <end position="356"/>
    </location>
</feature>
<dbReference type="PANTHER" id="PTHR19444:SF13">
    <property type="entry name" value="PROTEIN UNC-93 HOMOLOG A"/>
    <property type="match status" value="1"/>
</dbReference>
<dbReference type="Proteomes" id="UP000827092">
    <property type="component" value="Unassembled WGS sequence"/>
</dbReference>
<reference evidence="7 8" key="1">
    <citation type="journal article" date="2022" name="Nat. Ecol. Evol.">
        <title>A masculinizing supergene underlies an exaggerated male reproductive morph in a spider.</title>
        <authorList>
            <person name="Hendrickx F."/>
            <person name="De Corte Z."/>
            <person name="Sonet G."/>
            <person name="Van Belleghem S.M."/>
            <person name="Kostlbacher S."/>
            <person name="Vangestel C."/>
        </authorList>
    </citation>
    <scope>NUCLEOTIDE SEQUENCE [LARGE SCALE GENOMIC DNA]</scope>
    <source>
        <strain evidence="7">W744_W776</strain>
    </source>
</reference>
<evidence type="ECO:0000256" key="6">
    <source>
        <dbReference type="SAM" id="Phobius"/>
    </source>
</evidence>
<protein>
    <recommendedName>
        <fullName evidence="9">UNC93-like protein</fullName>
    </recommendedName>
</protein>
<dbReference type="SUPFAM" id="SSF103473">
    <property type="entry name" value="MFS general substrate transporter"/>
    <property type="match status" value="1"/>
</dbReference>
<keyword evidence="8" id="KW-1185">Reference proteome</keyword>
<name>A0AAV6UG27_9ARAC</name>
<dbReference type="GO" id="GO:0043266">
    <property type="term" value="P:regulation of potassium ion transport"/>
    <property type="evidence" value="ECO:0007669"/>
    <property type="project" value="TreeGrafter"/>
</dbReference>
<feature type="transmembrane region" description="Helical" evidence="6">
    <location>
        <begin position="136"/>
        <end position="157"/>
    </location>
</feature>
<evidence type="ECO:0000313" key="7">
    <source>
        <dbReference type="EMBL" id="KAG8182984.1"/>
    </source>
</evidence>
<accession>A0AAV6UG27</accession>
<dbReference type="InterPro" id="IPR036259">
    <property type="entry name" value="MFS_trans_sf"/>
</dbReference>
<dbReference type="GO" id="GO:0005886">
    <property type="term" value="C:plasma membrane"/>
    <property type="evidence" value="ECO:0007669"/>
    <property type="project" value="TreeGrafter"/>
</dbReference>
<comment type="caution">
    <text evidence="7">The sequence shown here is derived from an EMBL/GenBank/DDBJ whole genome shotgun (WGS) entry which is preliminary data.</text>
</comment>
<feature type="transmembrane region" description="Helical" evidence="6">
    <location>
        <begin position="363"/>
        <end position="382"/>
    </location>
</feature>
<feature type="transmembrane region" description="Helical" evidence="6">
    <location>
        <begin position="86"/>
        <end position="105"/>
    </location>
</feature>
<feature type="transmembrane region" description="Helical" evidence="6">
    <location>
        <begin position="246"/>
        <end position="267"/>
    </location>
</feature>
<proteinExistence type="inferred from homology"/>
<dbReference type="InterPro" id="IPR051951">
    <property type="entry name" value="UNC-93_regulatory"/>
</dbReference>
<evidence type="ECO:0000256" key="3">
    <source>
        <dbReference type="ARBA" id="ARBA00022692"/>
    </source>
</evidence>
<keyword evidence="4 6" id="KW-1133">Transmembrane helix</keyword>
<feature type="transmembrane region" description="Helical" evidence="6">
    <location>
        <begin position="178"/>
        <end position="202"/>
    </location>
</feature>
<evidence type="ECO:0008006" key="9">
    <source>
        <dbReference type="Google" id="ProtNLM"/>
    </source>
</evidence>
<dbReference type="AlphaFoldDB" id="A0AAV6UG27"/>
<feature type="transmembrane region" description="Helical" evidence="6">
    <location>
        <begin position="300"/>
        <end position="316"/>
    </location>
</feature>
<keyword evidence="3 6" id="KW-0812">Transmembrane</keyword>
<evidence type="ECO:0000313" key="8">
    <source>
        <dbReference type="Proteomes" id="UP000827092"/>
    </source>
</evidence>
<keyword evidence="5 6" id="KW-0472">Membrane</keyword>
<dbReference type="GO" id="GO:0015459">
    <property type="term" value="F:potassium channel regulator activity"/>
    <property type="evidence" value="ECO:0007669"/>
    <property type="project" value="TreeGrafter"/>
</dbReference>
<dbReference type="GO" id="GO:0006937">
    <property type="term" value="P:regulation of muscle contraction"/>
    <property type="evidence" value="ECO:0007669"/>
    <property type="project" value="TreeGrafter"/>
</dbReference>
<dbReference type="Gene3D" id="1.20.1250.20">
    <property type="entry name" value="MFS general substrate transporter like domains"/>
    <property type="match status" value="1"/>
</dbReference>
<evidence type="ECO:0000256" key="1">
    <source>
        <dbReference type="ARBA" id="ARBA00004141"/>
    </source>
</evidence>
<dbReference type="EMBL" id="JAFNEN010000438">
    <property type="protein sequence ID" value="KAG8182984.1"/>
    <property type="molecule type" value="Genomic_DNA"/>
</dbReference>
<feature type="transmembrane region" description="Helical" evidence="6">
    <location>
        <begin position="450"/>
        <end position="470"/>
    </location>
</feature>
<dbReference type="PANTHER" id="PTHR19444">
    <property type="entry name" value="UNC-93 RELATED"/>
    <property type="match status" value="1"/>
</dbReference>
<comment type="similarity">
    <text evidence="2">Belongs to the unc-93 family.</text>
</comment>
<evidence type="ECO:0000256" key="2">
    <source>
        <dbReference type="ARBA" id="ARBA00009172"/>
    </source>
</evidence>
<feature type="transmembrane region" description="Helical" evidence="6">
    <location>
        <begin position="46"/>
        <end position="66"/>
    </location>
</feature>
<comment type="subcellular location">
    <subcellularLocation>
        <location evidence="1">Membrane</location>
        <topology evidence="1">Multi-pass membrane protein</topology>
    </subcellularLocation>
</comment>
<evidence type="ECO:0000256" key="5">
    <source>
        <dbReference type="ARBA" id="ARBA00023136"/>
    </source>
</evidence>
<dbReference type="GO" id="GO:0055120">
    <property type="term" value="C:striated muscle dense body"/>
    <property type="evidence" value="ECO:0007669"/>
    <property type="project" value="TreeGrafter"/>
</dbReference>
<feature type="transmembrane region" description="Helical" evidence="6">
    <location>
        <begin position="112"/>
        <end position="130"/>
    </location>
</feature>
<dbReference type="InterPro" id="IPR010291">
    <property type="entry name" value="Ion_channel_UNC-93"/>
</dbReference>
<feature type="transmembrane region" description="Helical" evidence="6">
    <location>
        <begin position="388"/>
        <end position="407"/>
    </location>
</feature>
<sequence>MIANVEDLEMASIKQDLSPEHCMLQKNSKVTSLMEKKEIRKVRKETLVNLFVFSLSYFLVYTGFWSLSNLQSTMNAEDGIGEYSQAVIYICSMVSSLFLPKFLIGTFGCKKIIIVGTVICCVYIASNMYLRLEIMVPASILYGIANGPFISAQAYYIDEMATRFQTTVNQNREFVMALFFGLCMFFAQNTQIWGNVIAYYVLSNDNKDDQNPAVSASFRTDCGIEFRSSENIENANLEPPSEHKRFLLVGIYVCMGLMAALLLGFCLKPLNNDLLEGRRCRTICERFLSTLKRLKNPQQLLLIPLSIFVGMEGPFYTNEVTEAFIACSWGVDRVGLVTLCFGVCGAAMALAVGPLVKQISQRGVLILAACANLAMCVALFFWKPSPDFTPAYFIVAGAWGMGDSIWWSQVPALYGLMFPNDREATFSNLYFWSFLGCFMTYSYANHITIVVKLGIFIFFLVTGLIGYLTGQYILRCASTMEYAEVPKKE</sequence>
<feature type="transmembrane region" description="Helical" evidence="6">
    <location>
        <begin position="428"/>
        <end position="444"/>
    </location>
</feature>
<dbReference type="Pfam" id="PF05978">
    <property type="entry name" value="UNC-93"/>
    <property type="match status" value="1"/>
</dbReference>
<evidence type="ECO:0000256" key="4">
    <source>
        <dbReference type="ARBA" id="ARBA00022989"/>
    </source>
</evidence>
<organism evidence="7 8">
    <name type="scientific">Oedothorax gibbosus</name>
    <dbReference type="NCBI Taxonomy" id="931172"/>
    <lineage>
        <taxon>Eukaryota</taxon>
        <taxon>Metazoa</taxon>
        <taxon>Ecdysozoa</taxon>
        <taxon>Arthropoda</taxon>
        <taxon>Chelicerata</taxon>
        <taxon>Arachnida</taxon>
        <taxon>Araneae</taxon>
        <taxon>Araneomorphae</taxon>
        <taxon>Entelegynae</taxon>
        <taxon>Araneoidea</taxon>
        <taxon>Linyphiidae</taxon>
        <taxon>Erigoninae</taxon>
        <taxon>Oedothorax</taxon>
    </lineage>
</organism>